<feature type="compositionally biased region" description="Polar residues" evidence="1">
    <location>
        <begin position="142"/>
        <end position="155"/>
    </location>
</feature>
<dbReference type="EMBL" id="KQ989069">
    <property type="protein sequence ID" value="KZV54925.1"/>
    <property type="molecule type" value="Genomic_DNA"/>
</dbReference>
<gene>
    <name evidence="2" type="ORF">F511_11932</name>
</gene>
<evidence type="ECO:0000313" key="2">
    <source>
        <dbReference type="EMBL" id="KZV54925.1"/>
    </source>
</evidence>
<organism evidence="2 3">
    <name type="scientific">Dorcoceras hygrometricum</name>
    <dbReference type="NCBI Taxonomy" id="472368"/>
    <lineage>
        <taxon>Eukaryota</taxon>
        <taxon>Viridiplantae</taxon>
        <taxon>Streptophyta</taxon>
        <taxon>Embryophyta</taxon>
        <taxon>Tracheophyta</taxon>
        <taxon>Spermatophyta</taxon>
        <taxon>Magnoliopsida</taxon>
        <taxon>eudicotyledons</taxon>
        <taxon>Gunneridae</taxon>
        <taxon>Pentapetalae</taxon>
        <taxon>asterids</taxon>
        <taxon>lamiids</taxon>
        <taxon>Lamiales</taxon>
        <taxon>Gesneriaceae</taxon>
        <taxon>Didymocarpoideae</taxon>
        <taxon>Trichosporeae</taxon>
        <taxon>Loxocarpinae</taxon>
        <taxon>Dorcoceras</taxon>
    </lineage>
</organism>
<keyword evidence="3" id="KW-1185">Reference proteome</keyword>
<dbReference type="AlphaFoldDB" id="A0A2Z7D680"/>
<name>A0A2Z7D680_9LAMI</name>
<proteinExistence type="predicted"/>
<dbReference type="Proteomes" id="UP000250235">
    <property type="component" value="Unassembled WGS sequence"/>
</dbReference>
<protein>
    <submittedName>
        <fullName evidence="2">Uncharacterized protein</fullName>
    </submittedName>
</protein>
<evidence type="ECO:0000256" key="1">
    <source>
        <dbReference type="SAM" id="MobiDB-lite"/>
    </source>
</evidence>
<accession>A0A2Z7D680</accession>
<reference evidence="2 3" key="1">
    <citation type="journal article" date="2015" name="Proc. Natl. Acad. Sci. U.S.A.">
        <title>The resurrection genome of Boea hygrometrica: A blueprint for survival of dehydration.</title>
        <authorList>
            <person name="Xiao L."/>
            <person name="Yang G."/>
            <person name="Zhang L."/>
            <person name="Yang X."/>
            <person name="Zhao S."/>
            <person name="Ji Z."/>
            <person name="Zhou Q."/>
            <person name="Hu M."/>
            <person name="Wang Y."/>
            <person name="Chen M."/>
            <person name="Xu Y."/>
            <person name="Jin H."/>
            <person name="Xiao X."/>
            <person name="Hu G."/>
            <person name="Bao F."/>
            <person name="Hu Y."/>
            <person name="Wan P."/>
            <person name="Li L."/>
            <person name="Deng X."/>
            <person name="Kuang T."/>
            <person name="Xiang C."/>
            <person name="Zhu J.K."/>
            <person name="Oliver M.J."/>
            <person name="He Y."/>
        </authorList>
    </citation>
    <scope>NUCLEOTIDE SEQUENCE [LARGE SCALE GENOMIC DNA]</scope>
    <source>
        <strain evidence="3">cv. XS01</strain>
    </source>
</reference>
<sequence>MSTLLVDQLVKSAYVSRSLTLNRSHDPAFSNSNSFHQNAAFTLIFATKHATLSALALYYQHSRLITHEMWELPTPLIVANRSLQGDENDGSYPLGLQISILVRTDQDNKAWLTRSELNMNNAFLSYNYNKSSPEKPDLKPAKSNNNANSGTQSSKLRTGSYELHQLCPTLQAQHTALNEAQVKAEIPGPIRSTLNHEPGLRTRPVHVSLQRANPYLVSSKTMSLRYPLTNFTSVPRITHDYQISPPNLNAIIQH</sequence>
<evidence type="ECO:0000313" key="3">
    <source>
        <dbReference type="Proteomes" id="UP000250235"/>
    </source>
</evidence>
<feature type="region of interest" description="Disordered" evidence="1">
    <location>
        <begin position="131"/>
        <end position="155"/>
    </location>
</feature>